<dbReference type="InterPro" id="IPR053926">
    <property type="entry name" value="RecX_HTH_1st"/>
</dbReference>
<feature type="domain" description="UBA" evidence="8">
    <location>
        <begin position="173"/>
        <end position="215"/>
    </location>
</feature>
<evidence type="ECO:0000256" key="4">
    <source>
        <dbReference type="ARBA" id="ARBA00018111"/>
    </source>
</evidence>
<comment type="function">
    <text evidence="1 6">Modulates RecA activity.</text>
</comment>
<proteinExistence type="inferred from homology"/>
<reference evidence="9 10" key="1">
    <citation type="submission" date="2019-08" db="EMBL/GenBank/DDBJ databases">
        <authorList>
            <person name="Lei W."/>
        </authorList>
    </citation>
    <scope>NUCLEOTIDE SEQUENCE [LARGE SCALE GENOMIC DNA]</scope>
    <source>
        <strain evidence="9 10">CCUG 66496</strain>
    </source>
</reference>
<dbReference type="InterPro" id="IPR053925">
    <property type="entry name" value="RecX_HTH_3rd"/>
</dbReference>
<dbReference type="GO" id="GO:0006282">
    <property type="term" value="P:regulation of DNA repair"/>
    <property type="evidence" value="ECO:0007669"/>
    <property type="project" value="UniProtKB-UniRule"/>
</dbReference>
<evidence type="ECO:0000256" key="6">
    <source>
        <dbReference type="HAMAP-Rule" id="MF_01114"/>
    </source>
</evidence>
<comment type="caution">
    <text evidence="9">The sequence shown here is derived from an EMBL/GenBank/DDBJ whole genome shotgun (WGS) entry which is preliminary data.</text>
</comment>
<dbReference type="InterPro" id="IPR036388">
    <property type="entry name" value="WH-like_DNA-bd_sf"/>
</dbReference>
<comment type="subcellular location">
    <subcellularLocation>
        <location evidence="2 6">Cytoplasm</location>
    </subcellularLocation>
</comment>
<dbReference type="InterPro" id="IPR015940">
    <property type="entry name" value="UBA"/>
</dbReference>
<protein>
    <recommendedName>
        <fullName evidence="4 6">Regulatory protein RecX</fullName>
    </recommendedName>
</protein>
<evidence type="ECO:0000256" key="5">
    <source>
        <dbReference type="ARBA" id="ARBA00022490"/>
    </source>
</evidence>
<gene>
    <name evidence="6 9" type="primary">recX</name>
    <name evidence="9" type="ORF">FRX57_07425</name>
</gene>
<evidence type="ECO:0000313" key="10">
    <source>
        <dbReference type="Proteomes" id="UP000317430"/>
    </source>
</evidence>
<dbReference type="PANTHER" id="PTHR33602">
    <property type="entry name" value="REGULATORY PROTEIN RECX FAMILY PROTEIN"/>
    <property type="match status" value="1"/>
</dbReference>
<evidence type="ECO:0000256" key="2">
    <source>
        <dbReference type="ARBA" id="ARBA00004496"/>
    </source>
</evidence>
<dbReference type="RefSeq" id="WP_146568191.1">
    <property type="nucleotide sequence ID" value="NZ_VOHL01000010.1"/>
</dbReference>
<comment type="similarity">
    <text evidence="3 6">Belongs to the RecX family.</text>
</comment>
<name>A0A5C5S9Q6_9STRE</name>
<dbReference type="Gene3D" id="1.10.10.10">
    <property type="entry name" value="Winged helix-like DNA-binding domain superfamily/Winged helix DNA-binding domain"/>
    <property type="match status" value="4"/>
</dbReference>
<evidence type="ECO:0000256" key="3">
    <source>
        <dbReference type="ARBA" id="ARBA00009695"/>
    </source>
</evidence>
<keyword evidence="7" id="KW-0175">Coiled coil</keyword>
<dbReference type="InterPro" id="IPR003783">
    <property type="entry name" value="Regulatory_RecX"/>
</dbReference>
<feature type="coiled-coil region" evidence="7">
    <location>
        <begin position="189"/>
        <end position="233"/>
    </location>
</feature>
<dbReference type="EMBL" id="VOHL01000010">
    <property type="protein sequence ID" value="TWS96185.1"/>
    <property type="molecule type" value="Genomic_DNA"/>
</dbReference>
<dbReference type="InterPro" id="IPR053924">
    <property type="entry name" value="RecX_HTH_2nd"/>
</dbReference>
<evidence type="ECO:0000256" key="1">
    <source>
        <dbReference type="ARBA" id="ARBA00003529"/>
    </source>
</evidence>
<sequence length="258" mass="30773">MKITKLEKKKRLYLLEIDGTDKLYITEDSLVRFMLSKGKVLTQTELEELKDYNQFSLGRGLALYYLSFRQRTRAEVSRYLLDHDIEEKALANILDYLTQHRFIDDNHYAKTYIEQQSQSGDKGPYVIKQKLHQKGIAADLIDSYLNQVDFTDSLEKLAQKLYRKYSHRLPNKALEQKLLESMRNKGFSHAQAKEALEELDLNNNEEEELELLYKELDKQYRKFSRKYEDYQLKQKLYQALLRKGYQSNQIQTALREYL</sequence>
<dbReference type="Proteomes" id="UP000317430">
    <property type="component" value="Unassembled WGS sequence"/>
</dbReference>
<evidence type="ECO:0000256" key="7">
    <source>
        <dbReference type="SAM" id="Coils"/>
    </source>
</evidence>
<dbReference type="AlphaFoldDB" id="A0A5C5S9Q6"/>
<dbReference type="Pfam" id="PF21981">
    <property type="entry name" value="RecX_HTH3"/>
    <property type="match status" value="2"/>
</dbReference>
<dbReference type="Pfam" id="PF02631">
    <property type="entry name" value="RecX_HTH2"/>
    <property type="match status" value="1"/>
</dbReference>
<dbReference type="GO" id="GO:0005737">
    <property type="term" value="C:cytoplasm"/>
    <property type="evidence" value="ECO:0007669"/>
    <property type="project" value="UniProtKB-SubCell"/>
</dbReference>
<evidence type="ECO:0000259" key="8">
    <source>
        <dbReference type="PROSITE" id="PS50030"/>
    </source>
</evidence>
<keyword evidence="10" id="KW-1185">Reference proteome</keyword>
<dbReference type="OrthoDB" id="5421057at2"/>
<dbReference type="HAMAP" id="MF_01114">
    <property type="entry name" value="RecX"/>
    <property type="match status" value="1"/>
</dbReference>
<dbReference type="Pfam" id="PF21982">
    <property type="entry name" value="RecX_HTH1"/>
    <property type="match status" value="1"/>
</dbReference>
<dbReference type="NCBIfam" id="NF010733">
    <property type="entry name" value="PRK14135.1"/>
    <property type="match status" value="1"/>
</dbReference>
<organism evidence="9 10">
    <name type="scientific">Streptococcus cuniculipharyngis</name>
    <dbReference type="NCBI Taxonomy" id="1562651"/>
    <lineage>
        <taxon>Bacteria</taxon>
        <taxon>Bacillati</taxon>
        <taxon>Bacillota</taxon>
        <taxon>Bacilli</taxon>
        <taxon>Lactobacillales</taxon>
        <taxon>Streptococcaceae</taxon>
        <taxon>Streptococcus</taxon>
    </lineage>
</organism>
<dbReference type="PROSITE" id="PS50030">
    <property type="entry name" value="UBA"/>
    <property type="match status" value="1"/>
</dbReference>
<accession>A0A5C5S9Q6</accession>
<evidence type="ECO:0000313" key="9">
    <source>
        <dbReference type="EMBL" id="TWS96185.1"/>
    </source>
</evidence>
<dbReference type="PANTHER" id="PTHR33602:SF1">
    <property type="entry name" value="REGULATORY PROTEIN RECX FAMILY PROTEIN"/>
    <property type="match status" value="1"/>
</dbReference>
<keyword evidence="5 6" id="KW-0963">Cytoplasm</keyword>